<feature type="compositionally biased region" description="Basic and acidic residues" evidence="1">
    <location>
        <begin position="59"/>
        <end position="71"/>
    </location>
</feature>
<gene>
    <name evidence="2" type="ORF">K490DRAFT_66001</name>
</gene>
<feature type="region of interest" description="Disordered" evidence="1">
    <location>
        <begin position="194"/>
        <end position="214"/>
    </location>
</feature>
<dbReference type="Proteomes" id="UP000799776">
    <property type="component" value="Unassembled WGS sequence"/>
</dbReference>
<feature type="region of interest" description="Disordered" evidence="1">
    <location>
        <begin position="59"/>
        <end position="174"/>
    </location>
</feature>
<accession>A0A9P4LX11</accession>
<feature type="compositionally biased region" description="Basic and acidic residues" evidence="1">
    <location>
        <begin position="163"/>
        <end position="174"/>
    </location>
</feature>
<keyword evidence="3" id="KW-1185">Reference proteome</keyword>
<evidence type="ECO:0000313" key="2">
    <source>
        <dbReference type="EMBL" id="KAF2087134.1"/>
    </source>
</evidence>
<dbReference type="OrthoDB" id="5397628at2759"/>
<sequence>MDSVRTLQSYFNRLLPFTTPGTPIYQDIIHTLALCALLYYAPEFFENRRRRQAQNENELHIDADRPNHEPTNEVPPVLPELDAEENDPNLPVGDGEAQHAAPFPPAAAAEDEADDDADEPGPANPQRRTAQARNVGAKKAKSIARRDQRRAYHEFQRSQGEAQRARDAADAEEREAELLEEKRRRAVAEAVLEEKARKEREERREKENKARQEEVRTRDLAIGMVRKAMNDSGAADLGEVASKMGKDRDWVERLVRADGMVGNGVKKSQDGTASNITMITAGGWVVKVDEAAMREVWSAVMKEKTMKVTYADMATKLESVVRGRITT</sequence>
<feature type="compositionally biased region" description="Acidic residues" evidence="1">
    <location>
        <begin position="109"/>
        <end position="119"/>
    </location>
</feature>
<organism evidence="2 3">
    <name type="scientific">Saccharata proteae CBS 121410</name>
    <dbReference type="NCBI Taxonomy" id="1314787"/>
    <lineage>
        <taxon>Eukaryota</taxon>
        <taxon>Fungi</taxon>
        <taxon>Dikarya</taxon>
        <taxon>Ascomycota</taxon>
        <taxon>Pezizomycotina</taxon>
        <taxon>Dothideomycetes</taxon>
        <taxon>Dothideomycetes incertae sedis</taxon>
        <taxon>Botryosphaeriales</taxon>
        <taxon>Saccharataceae</taxon>
        <taxon>Saccharata</taxon>
    </lineage>
</organism>
<proteinExistence type="predicted"/>
<dbReference type="EMBL" id="ML978721">
    <property type="protein sequence ID" value="KAF2087134.1"/>
    <property type="molecule type" value="Genomic_DNA"/>
</dbReference>
<feature type="compositionally biased region" description="Basic and acidic residues" evidence="1">
    <location>
        <begin position="144"/>
        <end position="156"/>
    </location>
</feature>
<evidence type="ECO:0000256" key="1">
    <source>
        <dbReference type="SAM" id="MobiDB-lite"/>
    </source>
</evidence>
<comment type="caution">
    <text evidence="2">The sequence shown here is derived from an EMBL/GenBank/DDBJ whole genome shotgun (WGS) entry which is preliminary data.</text>
</comment>
<dbReference type="AlphaFoldDB" id="A0A9P4LX11"/>
<evidence type="ECO:0000313" key="3">
    <source>
        <dbReference type="Proteomes" id="UP000799776"/>
    </source>
</evidence>
<reference evidence="2" key="1">
    <citation type="journal article" date="2020" name="Stud. Mycol.">
        <title>101 Dothideomycetes genomes: a test case for predicting lifestyles and emergence of pathogens.</title>
        <authorList>
            <person name="Haridas S."/>
            <person name="Albert R."/>
            <person name="Binder M."/>
            <person name="Bloem J."/>
            <person name="Labutti K."/>
            <person name="Salamov A."/>
            <person name="Andreopoulos B."/>
            <person name="Baker S."/>
            <person name="Barry K."/>
            <person name="Bills G."/>
            <person name="Bluhm B."/>
            <person name="Cannon C."/>
            <person name="Castanera R."/>
            <person name="Culley D."/>
            <person name="Daum C."/>
            <person name="Ezra D."/>
            <person name="Gonzalez J."/>
            <person name="Henrissat B."/>
            <person name="Kuo A."/>
            <person name="Liang C."/>
            <person name="Lipzen A."/>
            <person name="Lutzoni F."/>
            <person name="Magnuson J."/>
            <person name="Mondo S."/>
            <person name="Nolan M."/>
            <person name="Ohm R."/>
            <person name="Pangilinan J."/>
            <person name="Park H.-J."/>
            <person name="Ramirez L."/>
            <person name="Alfaro M."/>
            <person name="Sun H."/>
            <person name="Tritt A."/>
            <person name="Yoshinaga Y."/>
            <person name="Zwiers L.-H."/>
            <person name="Turgeon B."/>
            <person name="Goodwin S."/>
            <person name="Spatafora J."/>
            <person name="Crous P."/>
            <person name="Grigoriev I."/>
        </authorList>
    </citation>
    <scope>NUCLEOTIDE SEQUENCE</scope>
    <source>
        <strain evidence="2">CBS 121410</strain>
    </source>
</reference>
<protein>
    <submittedName>
        <fullName evidence="2">Uncharacterized protein</fullName>
    </submittedName>
</protein>
<name>A0A9P4LX11_9PEZI</name>